<keyword evidence="2" id="KW-0614">Plasmid</keyword>
<evidence type="ECO:0000259" key="1">
    <source>
        <dbReference type="PROSITE" id="PS50830"/>
    </source>
</evidence>
<evidence type="ECO:0000313" key="3">
    <source>
        <dbReference type="Proteomes" id="UP000510721"/>
    </source>
</evidence>
<name>A0A859R159_9HYPH</name>
<dbReference type="PROSITE" id="PS50830">
    <property type="entry name" value="TNASE_3"/>
    <property type="match status" value="1"/>
</dbReference>
<gene>
    <name evidence="2" type="ORF">FKV68_29880</name>
</gene>
<dbReference type="SUPFAM" id="SSF50199">
    <property type="entry name" value="Staphylococcal nuclease"/>
    <property type="match status" value="1"/>
</dbReference>
<dbReference type="KEGG" id="emx:FKV68_29880"/>
<dbReference type="PANTHER" id="PTHR12302">
    <property type="entry name" value="EBNA2 BINDING PROTEIN P100"/>
    <property type="match status" value="1"/>
</dbReference>
<geneLocation type="plasmid" evidence="3">
    <name>pemeittgr7c</name>
</geneLocation>
<dbReference type="EMBL" id="CP041241">
    <property type="protein sequence ID" value="QLL66266.1"/>
    <property type="molecule type" value="Genomic_DNA"/>
</dbReference>
<organism evidence="2 3">
    <name type="scientific">Sinorhizobium mexicanum</name>
    <dbReference type="NCBI Taxonomy" id="375549"/>
    <lineage>
        <taxon>Bacteria</taxon>
        <taxon>Pseudomonadati</taxon>
        <taxon>Pseudomonadota</taxon>
        <taxon>Alphaproteobacteria</taxon>
        <taxon>Hyphomicrobiales</taxon>
        <taxon>Rhizobiaceae</taxon>
        <taxon>Sinorhizobium/Ensifer group</taxon>
        <taxon>Sinorhizobium</taxon>
    </lineage>
</organism>
<protein>
    <submittedName>
        <fullName evidence="2">Thermonuclease family protein</fullName>
    </submittedName>
</protein>
<dbReference type="CDD" id="cd00175">
    <property type="entry name" value="SNc"/>
    <property type="match status" value="1"/>
</dbReference>
<feature type="domain" description="TNase-like" evidence="1">
    <location>
        <begin position="58"/>
        <end position="176"/>
    </location>
</feature>
<dbReference type="PANTHER" id="PTHR12302:SF26">
    <property type="entry name" value="BLR1266 PROTEIN"/>
    <property type="match status" value="1"/>
</dbReference>
<dbReference type="InterPro" id="IPR016071">
    <property type="entry name" value="Staphylococal_nuclease_OB-fold"/>
</dbReference>
<dbReference type="Gene3D" id="2.40.50.90">
    <property type="match status" value="1"/>
</dbReference>
<dbReference type="SMART" id="SM00318">
    <property type="entry name" value="SNc"/>
    <property type="match status" value="1"/>
</dbReference>
<dbReference type="Pfam" id="PF00565">
    <property type="entry name" value="SNase"/>
    <property type="match status" value="1"/>
</dbReference>
<keyword evidence="3" id="KW-1185">Reference proteome</keyword>
<dbReference type="InterPro" id="IPR035437">
    <property type="entry name" value="SNase_OB-fold_sf"/>
</dbReference>
<proteinExistence type="predicted"/>
<reference evidence="2 3" key="1">
    <citation type="submission" date="2019-06" db="EMBL/GenBank/DDBJ databases">
        <title>Complete genome sequence of Ensifer mexicanus ITTG R7 isolated from nodules of Acacia angustissima (Mill.) Kuntze.</title>
        <authorList>
            <person name="Rincon-Rosales R."/>
            <person name="Rogel M.A."/>
            <person name="Guerrero G."/>
            <person name="Rincon-Molina C.I."/>
            <person name="Lopez-Lopez A."/>
            <person name="Martinez-Romero E."/>
        </authorList>
    </citation>
    <scope>NUCLEOTIDE SEQUENCE [LARGE SCALE GENOMIC DNA]</scope>
    <source>
        <strain evidence="2 3">ITTG R7</strain>
        <plasmid evidence="3">pemeittgr7c</plasmid>
    </source>
</reference>
<sequence length="195" mass="21030">MTATAFGNGLPSRQPRTKSSCNVAWSSVTKGKIKLSLVLLMMANSAQADEPIIGHASVVDGDTIEIAGERIQFSGVDAPEGWQVCLDEKGLDYRCGKEAASALDAFLAGSRPTRCEFVKRDRYGRFVGTCFRADGKDVNRWLVETGNAIDREGHNNGVYADAQATARSAGAGIWRSQFGQSCPAPRGRVNRKPMC</sequence>
<accession>A0A859R159</accession>
<dbReference type="Proteomes" id="UP000510721">
    <property type="component" value="Plasmid pEmeITTGR7c"/>
</dbReference>
<dbReference type="AlphaFoldDB" id="A0A859R159"/>
<evidence type="ECO:0000313" key="2">
    <source>
        <dbReference type="EMBL" id="QLL66266.1"/>
    </source>
</evidence>